<evidence type="ECO:0000259" key="6">
    <source>
        <dbReference type="PROSITE" id="PS51007"/>
    </source>
</evidence>
<dbReference type="Pfam" id="PF06537">
    <property type="entry name" value="DHOR"/>
    <property type="match status" value="1"/>
</dbReference>
<reference evidence="8" key="1">
    <citation type="journal article" date="2019" name="Int. J. Syst. Evol. Microbiol.">
        <title>The Global Catalogue of Microorganisms (GCM) 10K type strain sequencing project: providing services to taxonomists for standard genome sequencing and annotation.</title>
        <authorList>
            <consortium name="The Broad Institute Genomics Platform"/>
            <consortium name="The Broad Institute Genome Sequencing Center for Infectious Disease"/>
            <person name="Wu L."/>
            <person name="Ma J."/>
        </authorList>
    </citation>
    <scope>NUCLEOTIDE SEQUENCE [LARGE SCALE GENOMIC DNA]</scope>
    <source>
        <strain evidence="8">CECT 8288</strain>
    </source>
</reference>
<proteinExistence type="predicted"/>
<accession>A0ABV7WR43</accession>
<dbReference type="SUPFAM" id="SSF46626">
    <property type="entry name" value="Cytochrome c"/>
    <property type="match status" value="1"/>
</dbReference>
<feature type="domain" description="Cytochrome c" evidence="6">
    <location>
        <begin position="338"/>
        <end position="470"/>
    </location>
</feature>
<dbReference type="PANTHER" id="PTHR30600:SF4">
    <property type="entry name" value="CYTOCHROME C DOMAIN-CONTAINING PROTEIN"/>
    <property type="match status" value="1"/>
</dbReference>
<keyword evidence="5" id="KW-0732">Signal</keyword>
<dbReference type="Proteomes" id="UP001595710">
    <property type="component" value="Unassembled WGS sequence"/>
</dbReference>
<dbReference type="EMBL" id="JBHRYN010000011">
    <property type="protein sequence ID" value="MFC3701790.1"/>
    <property type="molecule type" value="Genomic_DNA"/>
</dbReference>
<dbReference type="PROSITE" id="PS51007">
    <property type="entry name" value="CYTC"/>
    <property type="match status" value="1"/>
</dbReference>
<evidence type="ECO:0000256" key="3">
    <source>
        <dbReference type="ARBA" id="ARBA00023004"/>
    </source>
</evidence>
<keyword evidence="3 4" id="KW-0408">Iron</keyword>
<evidence type="ECO:0000313" key="8">
    <source>
        <dbReference type="Proteomes" id="UP001595710"/>
    </source>
</evidence>
<organism evidence="7 8">
    <name type="scientific">Reinekea marina</name>
    <dbReference type="NCBI Taxonomy" id="1310421"/>
    <lineage>
        <taxon>Bacteria</taxon>
        <taxon>Pseudomonadati</taxon>
        <taxon>Pseudomonadota</taxon>
        <taxon>Gammaproteobacteria</taxon>
        <taxon>Oceanospirillales</taxon>
        <taxon>Saccharospirillaceae</taxon>
        <taxon>Reinekea</taxon>
    </lineage>
</organism>
<dbReference type="InterPro" id="IPR051395">
    <property type="entry name" value="Cytochrome_c_Peroxidase/MauG"/>
</dbReference>
<dbReference type="RefSeq" id="WP_377362829.1">
    <property type="nucleotide sequence ID" value="NZ_JBHRYN010000011.1"/>
</dbReference>
<evidence type="ECO:0000313" key="7">
    <source>
        <dbReference type="EMBL" id="MFC3701790.1"/>
    </source>
</evidence>
<dbReference type="InterPro" id="IPR009056">
    <property type="entry name" value="Cyt_c-like_dom"/>
</dbReference>
<evidence type="ECO:0000256" key="1">
    <source>
        <dbReference type="ARBA" id="ARBA00022617"/>
    </source>
</evidence>
<sequence length="470" mass="51665">MNFNHLTKRLVGLSMAVAVYSATAFAQLPLTGGQTTTQKTGSAAFSQPAANLPLLDQVDFSVGNSFFRNPWVIAPSSTIARDGLGPLFNTNGCQNCHIRDGRGHAPMNKDDTATSMLVRLSLAALTAEDKRQQLKKGPIAEPRYGHQFQDGAVPGVAPEGRIEMAWTTESFRYPDGEKVTLRSSQLSLANLNYGELSERVQTSIRIAPQMIGLGLLEQVSEQSILANADPDDVDNDGISGRANFVWNVRQQQTQLGRFGWKAGMPTLEQQNAAAFNGDLGITSEMFPKDHCTEIQRQCLSAPNGDSGAEKELQKDILTAVTFYTRHLAVPMQRNHDNKEVTQGEVLFKSTGCAACHTPTMKTPYLADLPALSEQTFHPFTDLLLHDMGPKLADHREEFLASGLEWRTPPLWGTGYALEVNEQVALLHDGRAQSVEEAILWHGGEAEQSRQRFIHLTKQKRDALIAFVNSL</sequence>
<feature type="chain" id="PRO_5047381351" evidence="5">
    <location>
        <begin position="27"/>
        <end position="470"/>
    </location>
</feature>
<gene>
    <name evidence="7" type="ORF">ACFOND_09085</name>
</gene>
<dbReference type="InterPro" id="IPR036909">
    <property type="entry name" value="Cyt_c-like_dom_sf"/>
</dbReference>
<dbReference type="PIRSF" id="PIRSF028099">
    <property type="entry name" value="DUF1111"/>
    <property type="match status" value="1"/>
</dbReference>
<evidence type="ECO:0000256" key="2">
    <source>
        <dbReference type="ARBA" id="ARBA00022723"/>
    </source>
</evidence>
<dbReference type="PANTHER" id="PTHR30600">
    <property type="entry name" value="CYTOCHROME C PEROXIDASE-RELATED"/>
    <property type="match status" value="1"/>
</dbReference>
<keyword evidence="2 4" id="KW-0479">Metal-binding</keyword>
<name>A0ABV7WR43_9GAMM</name>
<evidence type="ECO:0000256" key="4">
    <source>
        <dbReference type="PROSITE-ProRule" id="PRU00433"/>
    </source>
</evidence>
<dbReference type="InterPro" id="IPR010538">
    <property type="entry name" value="DHOR"/>
</dbReference>
<protein>
    <submittedName>
        <fullName evidence="7">Di-heme oxidoredictase family protein</fullName>
    </submittedName>
</protein>
<feature type="signal peptide" evidence="5">
    <location>
        <begin position="1"/>
        <end position="26"/>
    </location>
</feature>
<comment type="caution">
    <text evidence="7">The sequence shown here is derived from an EMBL/GenBank/DDBJ whole genome shotgun (WGS) entry which is preliminary data.</text>
</comment>
<keyword evidence="1 4" id="KW-0349">Heme</keyword>
<evidence type="ECO:0000256" key="5">
    <source>
        <dbReference type="SAM" id="SignalP"/>
    </source>
</evidence>
<keyword evidence="8" id="KW-1185">Reference proteome</keyword>
<dbReference type="Gene3D" id="1.10.760.10">
    <property type="entry name" value="Cytochrome c-like domain"/>
    <property type="match status" value="1"/>
</dbReference>